<evidence type="ECO:0000256" key="6">
    <source>
        <dbReference type="PIRSR" id="PIRSR604254-1"/>
    </source>
</evidence>
<keyword evidence="6" id="KW-0862">Zinc</keyword>
<gene>
    <name evidence="8" type="ORF">PPERSA_11218</name>
</gene>
<keyword evidence="9" id="KW-1185">Reference proteome</keyword>
<keyword evidence="6" id="KW-0479">Metal-binding</keyword>
<name>A0A0V0R0H1_PSEPJ</name>
<evidence type="ECO:0000313" key="8">
    <source>
        <dbReference type="EMBL" id="KRX07669.1"/>
    </source>
</evidence>
<evidence type="ECO:0000256" key="3">
    <source>
        <dbReference type="ARBA" id="ARBA00022692"/>
    </source>
</evidence>
<dbReference type="GO" id="GO:0016020">
    <property type="term" value="C:membrane"/>
    <property type="evidence" value="ECO:0007669"/>
    <property type="project" value="UniProtKB-SubCell"/>
</dbReference>
<accession>A0A0V0R0H1</accession>
<protein>
    <submittedName>
        <fullName evidence="8">Uncharacterized protein</fullName>
    </submittedName>
</protein>
<sequence>MSSYLHTFFCKDEKTNIKVKKYDYCGIAQLAYMKGFSFFYYALYNDQQITSLYFCIWTALWCLIFTLCCFEKFHDEKHKPYKVTLIVFTASLILVPFFHTVILGDNPFFINKIRLLIKTIILLILAT</sequence>
<feature type="binding site" evidence="6">
    <location>
        <position position="6"/>
    </location>
    <ligand>
        <name>Zn(2+)</name>
        <dbReference type="ChEBI" id="CHEBI:29105"/>
    </ligand>
</feature>
<feature type="transmembrane region" description="Helical" evidence="7">
    <location>
        <begin position="82"/>
        <end position="102"/>
    </location>
</feature>
<proteinExistence type="inferred from homology"/>
<dbReference type="Pfam" id="PF03006">
    <property type="entry name" value="HlyIII"/>
    <property type="match status" value="1"/>
</dbReference>
<dbReference type="Proteomes" id="UP000054937">
    <property type="component" value="Unassembled WGS sequence"/>
</dbReference>
<feature type="transmembrane region" description="Helical" evidence="7">
    <location>
        <begin position="49"/>
        <end position="70"/>
    </location>
</feature>
<evidence type="ECO:0000313" key="9">
    <source>
        <dbReference type="Proteomes" id="UP000054937"/>
    </source>
</evidence>
<dbReference type="GO" id="GO:0046872">
    <property type="term" value="F:metal ion binding"/>
    <property type="evidence" value="ECO:0007669"/>
    <property type="project" value="UniProtKB-KW"/>
</dbReference>
<keyword evidence="4 7" id="KW-1133">Transmembrane helix</keyword>
<comment type="caution">
    <text evidence="8">The sequence shown here is derived from an EMBL/GenBank/DDBJ whole genome shotgun (WGS) entry which is preliminary data.</text>
</comment>
<keyword evidence="3 7" id="KW-0812">Transmembrane</keyword>
<dbReference type="PANTHER" id="PTHR20855">
    <property type="entry name" value="ADIPOR/PROGESTIN RECEPTOR-RELATED"/>
    <property type="match status" value="1"/>
</dbReference>
<evidence type="ECO:0000256" key="5">
    <source>
        <dbReference type="ARBA" id="ARBA00023136"/>
    </source>
</evidence>
<evidence type="ECO:0000256" key="2">
    <source>
        <dbReference type="ARBA" id="ARBA00007018"/>
    </source>
</evidence>
<dbReference type="AlphaFoldDB" id="A0A0V0R0H1"/>
<organism evidence="8 9">
    <name type="scientific">Pseudocohnilembus persalinus</name>
    <name type="common">Ciliate</name>
    <dbReference type="NCBI Taxonomy" id="266149"/>
    <lineage>
        <taxon>Eukaryota</taxon>
        <taxon>Sar</taxon>
        <taxon>Alveolata</taxon>
        <taxon>Ciliophora</taxon>
        <taxon>Intramacronucleata</taxon>
        <taxon>Oligohymenophorea</taxon>
        <taxon>Scuticociliatia</taxon>
        <taxon>Philasterida</taxon>
        <taxon>Pseudocohnilembidae</taxon>
        <taxon>Pseudocohnilembus</taxon>
    </lineage>
</organism>
<dbReference type="InParanoid" id="A0A0V0R0H1"/>
<dbReference type="InterPro" id="IPR004254">
    <property type="entry name" value="AdipoR/HlyIII-related"/>
</dbReference>
<comment type="subcellular location">
    <subcellularLocation>
        <location evidence="1">Membrane</location>
        <topology evidence="1">Multi-pass membrane protein</topology>
    </subcellularLocation>
</comment>
<dbReference type="GO" id="GO:0038023">
    <property type="term" value="F:signaling receptor activity"/>
    <property type="evidence" value="ECO:0007669"/>
    <property type="project" value="TreeGrafter"/>
</dbReference>
<comment type="similarity">
    <text evidence="2">Belongs to the ADIPOR family.</text>
</comment>
<keyword evidence="5 7" id="KW-0472">Membrane</keyword>
<feature type="transmembrane region" description="Helical" evidence="7">
    <location>
        <begin position="24"/>
        <end position="43"/>
    </location>
</feature>
<dbReference type="PANTHER" id="PTHR20855:SF52">
    <property type="entry name" value="ADIPONECTIN RECEPTOR PROTEIN"/>
    <property type="match status" value="1"/>
</dbReference>
<evidence type="ECO:0000256" key="7">
    <source>
        <dbReference type="SAM" id="Phobius"/>
    </source>
</evidence>
<dbReference type="EMBL" id="LDAU01000082">
    <property type="protein sequence ID" value="KRX07669.1"/>
    <property type="molecule type" value="Genomic_DNA"/>
</dbReference>
<evidence type="ECO:0000256" key="4">
    <source>
        <dbReference type="ARBA" id="ARBA00022989"/>
    </source>
</evidence>
<reference evidence="8 9" key="1">
    <citation type="journal article" date="2015" name="Sci. Rep.">
        <title>Genome of the facultative scuticociliatosis pathogen Pseudocohnilembus persalinus provides insight into its virulence through horizontal gene transfer.</title>
        <authorList>
            <person name="Xiong J."/>
            <person name="Wang G."/>
            <person name="Cheng J."/>
            <person name="Tian M."/>
            <person name="Pan X."/>
            <person name="Warren A."/>
            <person name="Jiang C."/>
            <person name="Yuan D."/>
            <person name="Miao W."/>
        </authorList>
    </citation>
    <scope>NUCLEOTIDE SEQUENCE [LARGE SCALE GENOMIC DNA]</scope>
    <source>
        <strain evidence="8">36N120E</strain>
    </source>
</reference>
<evidence type="ECO:0000256" key="1">
    <source>
        <dbReference type="ARBA" id="ARBA00004141"/>
    </source>
</evidence>